<dbReference type="PANTHER" id="PTHR13848">
    <property type="entry name" value="PROTEIN YIPPEE-LIKE CG15309-RELATED"/>
    <property type="match status" value="1"/>
</dbReference>
<keyword evidence="3" id="KW-0862">Zinc</keyword>
<dbReference type="PROSITE" id="PS51792">
    <property type="entry name" value="YIPPEE"/>
    <property type="match status" value="1"/>
</dbReference>
<feature type="compositionally biased region" description="Low complexity" evidence="4">
    <location>
        <begin position="48"/>
        <end position="74"/>
    </location>
</feature>
<evidence type="ECO:0000256" key="3">
    <source>
        <dbReference type="ARBA" id="ARBA00022833"/>
    </source>
</evidence>
<evidence type="ECO:0000256" key="1">
    <source>
        <dbReference type="ARBA" id="ARBA00005613"/>
    </source>
</evidence>
<keyword evidence="2" id="KW-0479">Metal-binding</keyword>
<protein>
    <recommendedName>
        <fullName evidence="5">Yippee domain-containing protein</fullName>
    </recommendedName>
</protein>
<dbReference type="EMBL" id="JAUDZG010000002">
    <property type="protein sequence ID" value="KAK3307787.1"/>
    <property type="molecule type" value="Genomic_DNA"/>
</dbReference>
<proteinExistence type="inferred from homology"/>
<name>A0AAJ0M3M4_9PEZI</name>
<keyword evidence="7" id="KW-1185">Reference proteome</keyword>
<evidence type="ECO:0000259" key="5">
    <source>
        <dbReference type="PROSITE" id="PS51792"/>
    </source>
</evidence>
<evidence type="ECO:0000313" key="7">
    <source>
        <dbReference type="Proteomes" id="UP001273166"/>
    </source>
</evidence>
<reference evidence="6" key="2">
    <citation type="submission" date="2023-06" db="EMBL/GenBank/DDBJ databases">
        <authorList>
            <consortium name="Lawrence Berkeley National Laboratory"/>
            <person name="Mondo S.J."/>
            <person name="Hensen N."/>
            <person name="Bonometti L."/>
            <person name="Westerberg I."/>
            <person name="Brannstrom I.O."/>
            <person name="Guillou S."/>
            <person name="Cros-Aarteil S."/>
            <person name="Calhoun S."/>
            <person name="Haridas S."/>
            <person name="Kuo A."/>
            <person name="Pangilinan J."/>
            <person name="Riley R."/>
            <person name="Labutti K."/>
            <person name="Andreopoulos B."/>
            <person name="Lipzen A."/>
            <person name="Chen C."/>
            <person name="Yanf M."/>
            <person name="Daum C."/>
            <person name="Ng V."/>
            <person name="Clum A."/>
            <person name="Steindorff A."/>
            <person name="Ohm R."/>
            <person name="Martin F."/>
            <person name="Silar P."/>
            <person name="Natvig D."/>
            <person name="Lalanne C."/>
            <person name="Gautier V."/>
            <person name="Ament-Velasquez S.L."/>
            <person name="Kruys A."/>
            <person name="Hutchinson M.I."/>
            <person name="Powell A.J."/>
            <person name="Barry K."/>
            <person name="Miller A.N."/>
            <person name="Grigoriev I.V."/>
            <person name="Debuchy R."/>
            <person name="Gladieux P."/>
            <person name="Thoren M.H."/>
            <person name="Johannesson H."/>
        </authorList>
    </citation>
    <scope>NUCLEOTIDE SEQUENCE</scope>
    <source>
        <strain evidence="6">CBS 333.67</strain>
    </source>
</reference>
<dbReference type="InterPro" id="IPR034751">
    <property type="entry name" value="Yippee"/>
</dbReference>
<feature type="region of interest" description="Disordered" evidence="4">
    <location>
        <begin position="33"/>
        <end position="81"/>
    </location>
</feature>
<dbReference type="Proteomes" id="UP001273166">
    <property type="component" value="Unassembled WGS sequence"/>
</dbReference>
<dbReference type="InterPro" id="IPR004910">
    <property type="entry name" value="Yippee/Mis18/Cereblon"/>
</dbReference>
<evidence type="ECO:0000256" key="4">
    <source>
        <dbReference type="SAM" id="MobiDB-lite"/>
    </source>
</evidence>
<reference evidence="6" key="1">
    <citation type="journal article" date="2023" name="Mol. Phylogenet. Evol.">
        <title>Genome-scale phylogeny and comparative genomics of the fungal order Sordariales.</title>
        <authorList>
            <person name="Hensen N."/>
            <person name="Bonometti L."/>
            <person name="Westerberg I."/>
            <person name="Brannstrom I.O."/>
            <person name="Guillou S."/>
            <person name="Cros-Aarteil S."/>
            <person name="Calhoun S."/>
            <person name="Haridas S."/>
            <person name="Kuo A."/>
            <person name="Mondo S."/>
            <person name="Pangilinan J."/>
            <person name="Riley R."/>
            <person name="LaButti K."/>
            <person name="Andreopoulos B."/>
            <person name="Lipzen A."/>
            <person name="Chen C."/>
            <person name="Yan M."/>
            <person name="Daum C."/>
            <person name="Ng V."/>
            <person name="Clum A."/>
            <person name="Steindorff A."/>
            <person name="Ohm R.A."/>
            <person name="Martin F."/>
            <person name="Silar P."/>
            <person name="Natvig D.O."/>
            <person name="Lalanne C."/>
            <person name="Gautier V."/>
            <person name="Ament-Velasquez S.L."/>
            <person name="Kruys A."/>
            <person name="Hutchinson M.I."/>
            <person name="Powell A.J."/>
            <person name="Barry K."/>
            <person name="Miller A.N."/>
            <person name="Grigoriev I.V."/>
            <person name="Debuchy R."/>
            <person name="Gladieux P."/>
            <person name="Hiltunen Thoren M."/>
            <person name="Johannesson H."/>
        </authorList>
    </citation>
    <scope>NUCLEOTIDE SEQUENCE</scope>
    <source>
        <strain evidence="6">CBS 333.67</strain>
    </source>
</reference>
<dbReference type="GO" id="GO:0046872">
    <property type="term" value="F:metal ion binding"/>
    <property type="evidence" value="ECO:0007669"/>
    <property type="project" value="UniProtKB-KW"/>
</dbReference>
<accession>A0AAJ0M3M4</accession>
<dbReference type="RefSeq" id="XP_062723567.1">
    <property type="nucleotide sequence ID" value="XM_062871387.1"/>
</dbReference>
<evidence type="ECO:0000313" key="6">
    <source>
        <dbReference type="EMBL" id="KAK3307787.1"/>
    </source>
</evidence>
<organism evidence="6 7">
    <name type="scientific">Chaetomium strumarium</name>
    <dbReference type="NCBI Taxonomy" id="1170767"/>
    <lineage>
        <taxon>Eukaryota</taxon>
        <taxon>Fungi</taxon>
        <taxon>Dikarya</taxon>
        <taxon>Ascomycota</taxon>
        <taxon>Pezizomycotina</taxon>
        <taxon>Sordariomycetes</taxon>
        <taxon>Sordariomycetidae</taxon>
        <taxon>Sordariales</taxon>
        <taxon>Chaetomiaceae</taxon>
        <taxon>Chaetomium</taxon>
    </lineage>
</organism>
<sequence length="280" mass="30802">MLEEWSIFKKVGEPSENKPPSLLYILPTLRTPFRRRRTLEPPSPPPQTASEPELSSPASDDVPSLSSSPSSPASPGFPPASRLSCVRPTTLRCRACSADLAFHDQIISKNFIGRGGRGYLVAPPSDQPTPSCPRSPPGTSGYRLVNILIGTSEQRRLTTGPHVVADISCAGCGAMVGWKYIDARNPEQKYKVGMFILETARVVRFHSWEDVEDVSAADDGHAELWDAERADKDRGVPLPEFDSEDEDECDELFAGTWDPKMALVSRVLKKHRGVDYEEAP</sequence>
<feature type="domain" description="Yippee" evidence="5">
    <location>
        <begin position="89"/>
        <end position="206"/>
    </location>
</feature>
<dbReference type="AlphaFoldDB" id="A0AAJ0M3M4"/>
<comment type="similarity">
    <text evidence="1">Belongs to the yippee family.</text>
</comment>
<comment type="caution">
    <text evidence="6">The sequence shown here is derived from an EMBL/GenBank/DDBJ whole genome shotgun (WGS) entry which is preliminary data.</text>
</comment>
<evidence type="ECO:0000256" key="2">
    <source>
        <dbReference type="ARBA" id="ARBA00022723"/>
    </source>
</evidence>
<dbReference type="GeneID" id="87890216"/>
<gene>
    <name evidence="6" type="ORF">B0T15DRAFT_85165</name>
</gene>
<dbReference type="Pfam" id="PF03226">
    <property type="entry name" value="Yippee-Mis18"/>
    <property type="match status" value="1"/>
</dbReference>
<dbReference type="InterPro" id="IPR039058">
    <property type="entry name" value="Yippee_fam"/>
</dbReference>